<feature type="transmembrane region" description="Helical" evidence="1">
    <location>
        <begin position="31"/>
        <end position="49"/>
    </location>
</feature>
<evidence type="ECO:0000313" key="3">
    <source>
        <dbReference type="Proteomes" id="UP000538666"/>
    </source>
</evidence>
<name>A0A841K5V4_9BACT</name>
<accession>A0A841K5V4</accession>
<keyword evidence="1" id="KW-0472">Membrane</keyword>
<keyword evidence="3" id="KW-1185">Reference proteome</keyword>
<sequence>MRRSTIWFLIACLWLIDVLITAARGHAHQAWLPGLITGVFFVIGFAQRAREAKPATFRKLK</sequence>
<keyword evidence="1" id="KW-0812">Transmembrane</keyword>
<dbReference type="EMBL" id="JACHEK010000007">
    <property type="protein sequence ID" value="MBB6145644.1"/>
    <property type="molecule type" value="Genomic_DNA"/>
</dbReference>
<comment type="caution">
    <text evidence="2">The sequence shown here is derived from an EMBL/GenBank/DDBJ whole genome shotgun (WGS) entry which is preliminary data.</text>
</comment>
<keyword evidence="1" id="KW-1133">Transmembrane helix</keyword>
<dbReference type="AlphaFoldDB" id="A0A841K5V4"/>
<evidence type="ECO:0000256" key="1">
    <source>
        <dbReference type="SAM" id="Phobius"/>
    </source>
</evidence>
<protein>
    <submittedName>
        <fullName evidence="2">Uncharacterized protein</fullName>
    </submittedName>
</protein>
<gene>
    <name evidence="2" type="ORF">HNQ77_003605</name>
</gene>
<evidence type="ECO:0000313" key="2">
    <source>
        <dbReference type="EMBL" id="MBB6145644.1"/>
    </source>
</evidence>
<dbReference type="Proteomes" id="UP000538666">
    <property type="component" value="Unassembled WGS sequence"/>
</dbReference>
<dbReference type="OrthoDB" id="123523at2"/>
<reference evidence="2 3" key="1">
    <citation type="submission" date="2020-08" db="EMBL/GenBank/DDBJ databases">
        <title>Genomic Encyclopedia of Type Strains, Phase IV (KMG-IV): sequencing the most valuable type-strain genomes for metagenomic binning, comparative biology and taxonomic classification.</title>
        <authorList>
            <person name="Goeker M."/>
        </authorList>
    </citation>
    <scope>NUCLEOTIDE SEQUENCE [LARGE SCALE GENOMIC DNA]</scope>
    <source>
        <strain evidence="2 3">DSM 103733</strain>
    </source>
</reference>
<dbReference type="RefSeq" id="WP_050060689.1">
    <property type="nucleotide sequence ID" value="NZ_JACHEK010000007.1"/>
</dbReference>
<organism evidence="2 3">
    <name type="scientific">Silvibacterium bohemicum</name>
    <dbReference type="NCBI Taxonomy" id="1577686"/>
    <lineage>
        <taxon>Bacteria</taxon>
        <taxon>Pseudomonadati</taxon>
        <taxon>Acidobacteriota</taxon>
        <taxon>Terriglobia</taxon>
        <taxon>Terriglobales</taxon>
        <taxon>Acidobacteriaceae</taxon>
        <taxon>Silvibacterium</taxon>
    </lineage>
</organism>
<proteinExistence type="predicted"/>